<organism evidence="1 2">
    <name type="scientific">Actinocorallia herbida</name>
    <dbReference type="NCBI Taxonomy" id="58109"/>
    <lineage>
        <taxon>Bacteria</taxon>
        <taxon>Bacillati</taxon>
        <taxon>Actinomycetota</taxon>
        <taxon>Actinomycetes</taxon>
        <taxon>Streptosporangiales</taxon>
        <taxon>Thermomonosporaceae</taxon>
        <taxon>Actinocorallia</taxon>
    </lineage>
</organism>
<dbReference type="Proteomes" id="UP000272400">
    <property type="component" value="Unassembled WGS sequence"/>
</dbReference>
<reference evidence="1 2" key="1">
    <citation type="submission" date="2018-11" db="EMBL/GenBank/DDBJ databases">
        <title>Sequencing the genomes of 1000 actinobacteria strains.</title>
        <authorList>
            <person name="Klenk H.-P."/>
        </authorList>
    </citation>
    <scope>NUCLEOTIDE SEQUENCE [LARGE SCALE GENOMIC DNA]</scope>
    <source>
        <strain evidence="1 2">DSM 44254</strain>
    </source>
</reference>
<dbReference type="AlphaFoldDB" id="A0A3N1CTA3"/>
<dbReference type="EMBL" id="RJKE01000001">
    <property type="protein sequence ID" value="ROO83918.1"/>
    <property type="molecule type" value="Genomic_DNA"/>
</dbReference>
<accession>A0A3N1CTA3</accession>
<proteinExistence type="predicted"/>
<name>A0A3N1CTA3_9ACTN</name>
<comment type="caution">
    <text evidence="1">The sequence shown here is derived from an EMBL/GenBank/DDBJ whole genome shotgun (WGS) entry which is preliminary data.</text>
</comment>
<protein>
    <submittedName>
        <fullName evidence="1">Uncharacterized protein</fullName>
    </submittedName>
</protein>
<evidence type="ECO:0000313" key="2">
    <source>
        <dbReference type="Proteomes" id="UP000272400"/>
    </source>
</evidence>
<evidence type="ECO:0000313" key="1">
    <source>
        <dbReference type="EMBL" id="ROO83918.1"/>
    </source>
</evidence>
<keyword evidence="2" id="KW-1185">Reference proteome</keyword>
<sequence>MLPGMPGVSTVPRASQVECHAERGHFASSTGNFGKYRILWGSGTLMRFTCPRVAGT</sequence>
<gene>
    <name evidence="1" type="ORF">EDD29_1428</name>
</gene>